<keyword evidence="1" id="KW-0175">Coiled coil</keyword>
<feature type="coiled-coil region" evidence="1">
    <location>
        <begin position="46"/>
        <end position="73"/>
    </location>
</feature>
<feature type="region of interest" description="Disordered" evidence="2">
    <location>
        <begin position="265"/>
        <end position="293"/>
    </location>
</feature>
<name>A0A976FNK1_BRELC</name>
<feature type="region of interest" description="Disordered" evidence="2">
    <location>
        <begin position="194"/>
        <end position="225"/>
    </location>
</feature>
<protein>
    <recommendedName>
        <fullName evidence="3">VHS domain-containing protein</fullName>
    </recommendedName>
</protein>
<sequence length="437" mass="50710">MNHATVDSLNTENEAARFDEILKSYFQASASTHKRLRIHRQQHASSNSIEEDQEKLLQQLKRLLRDAKAADQSRYIQRILKAILFQFKQAKKSPFAPKRAVELCREIFKRSSLFRALIAAKAAFFFDQLLLSAGENSSANVSKALRARCRESKQLMTVLTLIETWQEDFGHKYPSLVAGYSVLVERGYIFPHEREKKQNESEHKEATDTHHKRLNQAKKQQRDREMKRIVPEMEHVLIEMHQVFEILVPTLDSLYLENSDEVKSVEAHETEEEEEIEWESVNSENEEAPVDNYTHDCDSEVGVEAMDMNEIVQAYGLGSSSYRLTIEISKNICEESSENDALFKSLADGALCIRKRFLPILKDWEQHSTLEKHSSQSQRDVLKRIKHLQDQMTRALLQWEDLSQGSRHFQQEKAAVSAIVSMPLDSYKLPMKRKQYQ</sequence>
<dbReference type="PANTHER" id="PTHR28670:SF1">
    <property type="entry name" value="UV-STIMULATED SCAFFOLD PROTEIN A"/>
    <property type="match status" value="1"/>
</dbReference>
<dbReference type="GO" id="GO:0006283">
    <property type="term" value="P:transcription-coupled nucleotide-excision repair"/>
    <property type="evidence" value="ECO:0007669"/>
    <property type="project" value="TreeGrafter"/>
</dbReference>
<evidence type="ECO:0000259" key="3">
    <source>
        <dbReference type="PROSITE" id="PS50179"/>
    </source>
</evidence>
<feature type="compositionally biased region" description="Basic and acidic residues" evidence="2">
    <location>
        <begin position="194"/>
        <end position="209"/>
    </location>
</feature>
<dbReference type="KEGG" id="blac:94349566"/>
<feature type="compositionally biased region" description="Acidic residues" evidence="2">
    <location>
        <begin position="269"/>
        <end position="289"/>
    </location>
</feature>
<proteinExistence type="predicted"/>
<dbReference type="GO" id="GO:0035091">
    <property type="term" value="F:phosphatidylinositol binding"/>
    <property type="evidence" value="ECO:0007669"/>
    <property type="project" value="InterPro"/>
</dbReference>
<dbReference type="RefSeq" id="XP_067819288.1">
    <property type="nucleotide sequence ID" value="XM_067963895.1"/>
</dbReference>
<dbReference type="Pfam" id="PF20867">
    <property type="entry name" value="UVSSA_N"/>
    <property type="match status" value="1"/>
</dbReference>
<gene>
    <name evidence="4" type="ORF">CCR75_005820</name>
</gene>
<accession>A0A976FNK1</accession>
<evidence type="ECO:0000313" key="5">
    <source>
        <dbReference type="Proteomes" id="UP000294530"/>
    </source>
</evidence>
<dbReference type="GO" id="GO:0005694">
    <property type="term" value="C:chromosome"/>
    <property type="evidence" value="ECO:0007669"/>
    <property type="project" value="TreeGrafter"/>
</dbReference>
<dbReference type="InterPro" id="IPR002014">
    <property type="entry name" value="VHS_dom"/>
</dbReference>
<evidence type="ECO:0000313" key="4">
    <source>
        <dbReference type="EMBL" id="TDH69789.1"/>
    </source>
</evidence>
<dbReference type="OrthoDB" id="5594015at2759"/>
<feature type="compositionally biased region" description="Basic residues" evidence="2">
    <location>
        <begin position="210"/>
        <end position="219"/>
    </location>
</feature>
<dbReference type="GeneID" id="94349566"/>
<dbReference type="InterPro" id="IPR049408">
    <property type="entry name" value="UVSSA_N_a-solenoid_rpt"/>
</dbReference>
<dbReference type="InterPro" id="IPR018610">
    <property type="entry name" value="UVSSA"/>
</dbReference>
<dbReference type="EMBL" id="SHOA02000007">
    <property type="protein sequence ID" value="TDH69789.1"/>
    <property type="molecule type" value="Genomic_DNA"/>
</dbReference>
<keyword evidence="5" id="KW-1185">Reference proteome</keyword>
<dbReference type="Proteomes" id="UP000294530">
    <property type="component" value="Unassembled WGS sequence"/>
</dbReference>
<evidence type="ECO:0000256" key="1">
    <source>
        <dbReference type="SAM" id="Coils"/>
    </source>
</evidence>
<reference evidence="4 5" key="1">
    <citation type="journal article" date="2021" name="Genome Biol.">
        <title>AFLAP: assembly-free linkage analysis pipeline using k-mers from genome sequencing data.</title>
        <authorList>
            <person name="Fletcher K."/>
            <person name="Zhang L."/>
            <person name="Gil J."/>
            <person name="Han R."/>
            <person name="Cavanaugh K."/>
            <person name="Michelmore R."/>
        </authorList>
    </citation>
    <scope>NUCLEOTIDE SEQUENCE [LARGE SCALE GENOMIC DNA]</scope>
    <source>
        <strain evidence="4 5">SF5</strain>
    </source>
</reference>
<feature type="domain" description="VHS" evidence="3">
    <location>
        <begin position="158"/>
        <end position="191"/>
    </location>
</feature>
<dbReference type="AlphaFoldDB" id="A0A976FNK1"/>
<dbReference type="GO" id="GO:0009411">
    <property type="term" value="P:response to UV"/>
    <property type="evidence" value="ECO:0007669"/>
    <property type="project" value="InterPro"/>
</dbReference>
<evidence type="ECO:0000256" key="2">
    <source>
        <dbReference type="SAM" id="MobiDB-lite"/>
    </source>
</evidence>
<comment type="caution">
    <text evidence="4">The sequence shown here is derived from an EMBL/GenBank/DDBJ whole genome shotgun (WGS) entry which is preliminary data.</text>
</comment>
<dbReference type="PANTHER" id="PTHR28670">
    <property type="entry name" value="UV-STIMULATED SCAFFOLD PROTEIN A"/>
    <property type="match status" value="1"/>
</dbReference>
<organism evidence="4 5">
    <name type="scientific">Bremia lactucae</name>
    <name type="common">Lettuce downy mildew</name>
    <dbReference type="NCBI Taxonomy" id="4779"/>
    <lineage>
        <taxon>Eukaryota</taxon>
        <taxon>Sar</taxon>
        <taxon>Stramenopiles</taxon>
        <taxon>Oomycota</taxon>
        <taxon>Peronosporomycetes</taxon>
        <taxon>Peronosporales</taxon>
        <taxon>Peronosporaceae</taxon>
        <taxon>Bremia</taxon>
    </lineage>
</organism>
<dbReference type="PROSITE" id="PS50179">
    <property type="entry name" value="VHS"/>
    <property type="match status" value="1"/>
</dbReference>
<dbReference type="GO" id="GO:0043130">
    <property type="term" value="F:ubiquitin binding"/>
    <property type="evidence" value="ECO:0007669"/>
    <property type="project" value="InterPro"/>
</dbReference>
<dbReference type="GO" id="GO:0000993">
    <property type="term" value="F:RNA polymerase II complex binding"/>
    <property type="evidence" value="ECO:0007669"/>
    <property type="project" value="TreeGrafter"/>
</dbReference>